<dbReference type="PROSITE" id="PS50937">
    <property type="entry name" value="HTH_MERR_2"/>
    <property type="match status" value="1"/>
</dbReference>
<dbReference type="GO" id="GO:0003700">
    <property type="term" value="F:DNA-binding transcription factor activity"/>
    <property type="evidence" value="ECO:0007669"/>
    <property type="project" value="InterPro"/>
</dbReference>
<dbReference type="Pfam" id="PF13411">
    <property type="entry name" value="MerR_1"/>
    <property type="match status" value="1"/>
</dbReference>
<dbReference type="OrthoDB" id="9811000at2"/>
<dbReference type="CDD" id="cd04782">
    <property type="entry name" value="HTH_BltR"/>
    <property type="match status" value="1"/>
</dbReference>
<dbReference type="KEGG" id="dps:DP0195"/>
<dbReference type="Pfam" id="PF06445">
    <property type="entry name" value="GyrI-like"/>
    <property type="match status" value="1"/>
</dbReference>
<keyword evidence="1" id="KW-0678">Repressor</keyword>
<protein>
    <submittedName>
        <fullName evidence="7">Related to transcriptional regulator of multidrug-efflux transporter genes</fullName>
    </submittedName>
</protein>
<evidence type="ECO:0000313" key="8">
    <source>
        <dbReference type="Proteomes" id="UP000000602"/>
    </source>
</evidence>
<dbReference type="Gene3D" id="1.10.1660.10">
    <property type="match status" value="1"/>
</dbReference>
<dbReference type="AlphaFoldDB" id="Q6ARV1"/>
<dbReference type="RefSeq" id="WP_011187440.1">
    <property type="nucleotide sequence ID" value="NC_006138.1"/>
</dbReference>
<dbReference type="InterPro" id="IPR009061">
    <property type="entry name" value="DNA-bd_dom_put_sf"/>
</dbReference>
<dbReference type="SUPFAM" id="SSF46955">
    <property type="entry name" value="Putative DNA-binding domain"/>
    <property type="match status" value="1"/>
</dbReference>
<keyword evidence="5" id="KW-0175">Coiled coil</keyword>
<dbReference type="EMBL" id="CR522870">
    <property type="protein sequence ID" value="CAG34924.1"/>
    <property type="molecule type" value="Genomic_DNA"/>
</dbReference>
<evidence type="ECO:0000256" key="2">
    <source>
        <dbReference type="ARBA" id="ARBA00023015"/>
    </source>
</evidence>
<feature type="coiled-coil region" evidence="5">
    <location>
        <begin position="77"/>
        <end position="104"/>
    </location>
</feature>
<dbReference type="InterPro" id="IPR000551">
    <property type="entry name" value="MerR-type_HTH_dom"/>
</dbReference>
<dbReference type="SMART" id="SM00422">
    <property type="entry name" value="HTH_MERR"/>
    <property type="match status" value="1"/>
</dbReference>
<evidence type="ECO:0000256" key="1">
    <source>
        <dbReference type="ARBA" id="ARBA00022491"/>
    </source>
</evidence>
<proteinExistence type="predicted"/>
<dbReference type="STRING" id="177439.DP0195"/>
<dbReference type="GO" id="GO:0003677">
    <property type="term" value="F:DNA binding"/>
    <property type="evidence" value="ECO:0007669"/>
    <property type="project" value="UniProtKB-KW"/>
</dbReference>
<evidence type="ECO:0000256" key="3">
    <source>
        <dbReference type="ARBA" id="ARBA00023125"/>
    </source>
</evidence>
<sequence>MEIRFMAGEMARLHGISKQTLLYYDKINLLQPREKCRLSGYRYYTLDQFEELELVLYLKNLGISLKEIKDYLDTSSIEERMEKLEGQEQLIQEKMEQLRQTDRHLKAIIESMRANNALIPFEMGVKVLPKRHIVAEPVLPPFDLYSLEVAIKKLINASLPDQKLEINDLLIFVEPKDEVELFKGVAVEVPRPGRAAESMPGGNYAYLYHKGPYGELPASWLQLYAYLDKFGLRAIGPCLEKMLLGAFAVADEQEFLVELQVMVE</sequence>
<dbReference type="Gene3D" id="3.20.80.10">
    <property type="entry name" value="Regulatory factor, effector binding domain"/>
    <property type="match status" value="1"/>
</dbReference>
<dbReference type="PANTHER" id="PTHR30204:SF69">
    <property type="entry name" value="MERR-FAMILY TRANSCRIPTIONAL REGULATOR"/>
    <property type="match status" value="1"/>
</dbReference>
<keyword evidence="3" id="KW-0238">DNA-binding</keyword>
<accession>Q6ARV1</accession>
<dbReference type="eggNOG" id="COG4978">
    <property type="taxonomic scope" value="Bacteria"/>
</dbReference>
<dbReference type="Proteomes" id="UP000000602">
    <property type="component" value="Chromosome"/>
</dbReference>
<dbReference type="HOGENOM" id="CLU_065103_0_0_7"/>
<keyword evidence="8" id="KW-1185">Reference proteome</keyword>
<dbReference type="eggNOG" id="COG0789">
    <property type="taxonomic scope" value="Bacteria"/>
</dbReference>
<dbReference type="InterPro" id="IPR011256">
    <property type="entry name" value="Reg_factor_effector_dom_sf"/>
</dbReference>
<dbReference type="InterPro" id="IPR029442">
    <property type="entry name" value="GyrI-like"/>
</dbReference>
<organism evidence="7 8">
    <name type="scientific">Desulfotalea psychrophila (strain LSv54 / DSM 12343)</name>
    <dbReference type="NCBI Taxonomy" id="177439"/>
    <lineage>
        <taxon>Bacteria</taxon>
        <taxon>Pseudomonadati</taxon>
        <taxon>Thermodesulfobacteriota</taxon>
        <taxon>Desulfobulbia</taxon>
        <taxon>Desulfobulbales</taxon>
        <taxon>Desulfocapsaceae</taxon>
        <taxon>Desulfotalea</taxon>
    </lineage>
</organism>
<gene>
    <name evidence="7" type="ordered locus">DP0195</name>
</gene>
<reference evidence="8" key="1">
    <citation type="journal article" date="2004" name="Environ. Microbiol.">
        <title>The genome of Desulfotalea psychrophila, a sulfate-reducing bacterium from permanently cold Arctic sediments.</title>
        <authorList>
            <person name="Rabus R."/>
            <person name="Ruepp A."/>
            <person name="Frickey T."/>
            <person name="Rattei T."/>
            <person name="Fartmann B."/>
            <person name="Stark M."/>
            <person name="Bauer M."/>
            <person name="Zibat A."/>
            <person name="Lombardot T."/>
            <person name="Becker I."/>
            <person name="Amann J."/>
            <person name="Gellner K."/>
            <person name="Teeling H."/>
            <person name="Leuschner W.D."/>
            <person name="Gloeckner F.-O."/>
            <person name="Lupas A.N."/>
            <person name="Amann R."/>
            <person name="Klenk H.-P."/>
        </authorList>
    </citation>
    <scope>NUCLEOTIDE SEQUENCE [LARGE SCALE GENOMIC DNA]</scope>
    <source>
        <strain evidence="8">DSM 12343 / LSv54</strain>
    </source>
</reference>
<dbReference type="InterPro" id="IPR047057">
    <property type="entry name" value="MerR_fam"/>
</dbReference>
<keyword evidence="4" id="KW-0804">Transcription</keyword>
<evidence type="ECO:0000259" key="6">
    <source>
        <dbReference type="PROSITE" id="PS50937"/>
    </source>
</evidence>
<name>Q6ARV1_DESPS</name>
<feature type="domain" description="HTH merR-type" evidence="6">
    <location>
        <begin position="1"/>
        <end position="74"/>
    </location>
</feature>
<evidence type="ECO:0000256" key="4">
    <source>
        <dbReference type="ARBA" id="ARBA00023163"/>
    </source>
</evidence>
<evidence type="ECO:0000256" key="5">
    <source>
        <dbReference type="SAM" id="Coils"/>
    </source>
</evidence>
<dbReference type="PANTHER" id="PTHR30204">
    <property type="entry name" value="REDOX-CYCLING DRUG-SENSING TRANSCRIPTIONAL ACTIVATOR SOXR"/>
    <property type="match status" value="1"/>
</dbReference>
<dbReference type="SUPFAM" id="SSF55136">
    <property type="entry name" value="Probable bacterial effector-binding domain"/>
    <property type="match status" value="1"/>
</dbReference>
<keyword evidence="2" id="KW-0805">Transcription regulation</keyword>
<evidence type="ECO:0000313" key="7">
    <source>
        <dbReference type="EMBL" id="CAG34924.1"/>
    </source>
</evidence>